<sequence length="411" mass="45334">MDENSTMEAVTAKKKILFVDDEPNILQGFRRLLRNHRTRWDMEFVASGQEALEKLATDDFDIIVTDLCMPTMSGVNLLDQVKTLYPNMIRFILSGHADSDMIMQSVGVAHQFLAKPCDAELFQEAITRAVHLQKLLHPKQVQSIIQDGASLPTLPELYQELTAVLQSRNSNAEKISAVISKDVSITAKVLQLVNSAFFGLTRRVDSIPQAVGLLGAGTISNIVMISQVFGEFDPGKVEEFGIRDIYAHSLTVGSYAARLVKAVGHSRKSIDEAMLAGMVHELGKLVLINSNNETWLELYRNRKQLTQPFCEAEREALGTTYAEVGAYLIGLWGLSNYVVEAVADHIRPATALSSGSFGSLAALHLANGFYSHQNPDFEGKSPLDMDYLESLGIVDRIDEFQQLCAVGADEK</sequence>
<feature type="modified residue" description="4-aspartylphosphate" evidence="1">
    <location>
        <position position="66"/>
    </location>
</feature>
<dbReference type="InterPro" id="IPR013976">
    <property type="entry name" value="HDOD"/>
</dbReference>
<reference evidence="4 5" key="1">
    <citation type="journal article" date="2024" name="Appl. Environ. Microbiol.">
        <title>Pontiella agarivorans sp. nov., a novel marine anaerobic bacterium capable of degrading macroalgal polysaccharides and fixing nitrogen.</title>
        <authorList>
            <person name="Liu N."/>
            <person name="Kivenson V."/>
            <person name="Peng X."/>
            <person name="Cui Z."/>
            <person name="Lankiewicz T.S."/>
            <person name="Gosselin K.M."/>
            <person name="English C.J."/>
            <person name="Blair E.M."/>
            <person name="O'Malley M.A."/>
            <person name="Valentine D.L."/>
        </authorList>
    </citation>
    <scope>NUCLEOTIDE SEQUENCE [LARGE SCALE GENOMIC DNA]</scope>
    <source>
        <strain evidence="4 5">NLcol2</strain>
    </source>
</reference>
<dbReference type="SMART" id="SM00448">
    <property type="entry name" value="REC"/>
    <property type="match status" value="1"/>
</dbReference>
<proteinExistence type="predicted"/>
<name>A0ABU5MSU9_9BACT</name>
<dbReference type="InterPro" id="IPR052340">
    <property type="entry name" value="RNase_Y/CdgJ"/>
</dbReference>
<dbReference type="Proteomes" id="UP001290861">
    <property type="component" value="Unassembled WGS sequence"/>
</dbReference>
<dbReference type="Gene3D" id="1.10.3210.10">
    <property type="entry name" value="Hypothetical protein af1432"/>
    <property type="match status" value="1"/>
</dbReference>
<dbReference type="InterPro" id="IPR014626">
    <property type="entry name" value="Sig_transdc_resp-reg_put"/>
</dbReference>
<dbReference type="InterPro" id="IPR011006">
    <property type="entry name" value="CheY-like_superfamily"/>
</dbReference>
<dbReference type="CDD" id="cd00077">
    <property type="entry name" value="HDc"/>
    <property type="match status" value="1"/>
</dbReference>
<dbReference type="PROSITE" id="PS51833">
    <property type="entry name" value="HDOD"/>
    <property type="match status" value="1"/>
</dbReference>
<dbReference type="PANTHER" id="PTHR33525:SF3">
    <property type="entry name" value="RIBONUCLEASE Y"/>
    <property type="match status" value="1"/>
</dbReference>
<dbReference type="Gene3D" id="3.40.50.2300">
    <property type="match status" value="1"/>
</dbReference>
<dbReference type="Pfam" id="PF00072">
    <property type="entry name" value="Response_reg"/>
    <property type="match status" value="1"/>
</dbReference>
<dbReference type="InterPro" id="IPR003607">
    <property type="entry name" value="HD/PDEase_dom"/>
</dbReference>
<evidence type="ECO:0000313" key="5">
    <source>
        <dbReference type="Proteomes" id="UP001290861"/>
    </source>
</evidence>
<evidence type="ECO:0000259" key="2">
    <source>
        <dbReference type="PROSITE" id="PS50110"/>
    </source>
</evidence>
<protein>
    <submittedName>
        <fullName evidence="4">Response regulator</fullName>
    </submittedName>
</protein>
<accession>A0ABU5MSU9</accession>
<evidence type="ECO:0000313" key="4">
    <source>
        <dbReference type="EMBL" id="MDZ8117274.1"/>
    </source>
</evidence>
<evidence type="ECO:0000259" key="3">
    <source>
        <dbReference type="PROSITE" id="PS51833"/>
    </source>
</evidence>
<dbReference type="PANTHER" id="PTHR33525">
    <property type="match status" value="1"/>
</dbReference>
<feature type="domain" description="HDOD" evidence="3">
    <location>
        <begin position="151"/>
        <end position="348"/>
    </location>
</feature>
<dbReference type="PIRSF" id="PIRSF036883">
    <property type="entry name" value="RR_HD-GYP_mod"/>
    <property type="match status" value="1"/>
</dbReference>
<dbReference type="SUPFAM" id="SSF109604">
    <property type="entry name" value="HD-domain/PDEase-like"/>
    <property type="match status" value="1"/>
</dbReference>
<keyword evidence="5" id="KW-1185">Reference proteome</keyword>
<gene>
    <name evidence="4" type="ORF">P9H32_01435</name>
</gene>
<dbReference type="SUPFAM" id="SSF52172">
    <property type="entry name" value="CheY-like"/>
    <property type="match status" value="1"/>
</dbReference>
<feature type="domain" description="Response regulatory" evidence="2">
    <location>
        <begin position="15"/>
        <end position="130"/>
    </location>
</feature>
<dbReference type="RefSeq" id="WP_322607075.1">
    <property type="nucleotide sequence ID" value="NZ_JARVCO010000002.1"/>
</dbReference>
<keyword evidence="1" id="KW-0597">Phosphoprotein</keyword>
<dbReference type="CDD" id="cd17569">
    <property type="entry name" value="REC_HupR-like"/>
    <property type="match status" value="1"/>
</dbReference>
<dbReference type="EMBL" id="JARVCO010000002">
    <property type="protein sequence ID" value="MDZ8117274.1"/>
    <property type="molecule type" value="Genomic_DNA"/>
</dbReference>
<dbReference type="PROSITE" id="PS50110">
    <property type="entry name" value="RESPONSE_REGULATORY"/>
    <property type="match status" value="1"/>
</dbReference>
<dbReference type="InterPro" id="IPR001789">
    <property type="entry name" value="Sig_transdc_resp-reg_receiver"/>
</dbReference>
<dbReference type="Pfam" id="PF08668">
    <property type="entry name" value="HDOD"/>
    <property type="match status" value="1"/>
</dbReference>
<comment type="caution">
    <text evidence="4">The sequence shown here is derived from an EMBL/GenBank/DDBJ whole genome shotgun (WGS) entry which is preliminary data.</text>
</comment>
<evidence type="ECO:0000256" key="1">
    <source>
        <dbReference type="PROSITE-ProRule" id="PRU00169"/>
    </source>
</evidence>
<organism evidence="4 5">
    <name type="scientific">Pontiella agarivorans</name>
    <dbReference type="NCBI Taxonomy" id="3038953"/>
    <lineage>
        <taxon>Bacteria</taxon>
        <taxon>Pseudomonadati</taxon>
        <taxon>Kiritimatiellota</taxon>
        <taxon>Kiritimatiellia</taxon>
        <taxon>Kiritimatiellales</taxon>
        <taxon>Pontiellaceae</taxon>
        <taxon>Pontiella</taxon>
    </lineage>
</organism>